<dbReference type="EMBL" id="RDFA01000007">
    <property type="protein sequence ID" value="RXK46880.1"/>
    <property type="molecule type" value="Genomic_DNA"/>
</dbReference>
<dbReference type="AlphaFoldDB" id="A0A498KSK0"/>
<evidence type="ECO:0000256" key="2">
    <source>
        <dbReference type="ARBA" id="ARBA00022670"/>
    </source>
</evidence>
<dbReference type="RefSeq" id="WP_129070213.1">
    <property type="nucleotide sequence ID" value="NZ_RDFA01000007.1"/>
</dbReference>
<evidence type="ECO:0000259" key="12">
    <source>
        <dbReference type="Pfam" id="PF01435"/>
    </source>
</evidence>
<dbReference type="InterPro" id="IPR001915">
    <property type="entry name" value="Peptidase_M48"/>
</dbReference>
<gene>
    <name evidence="13" type="ORF">EAF64_17175</name>
</gene>
<evidence type="ECO:0000313" key="13">
    <source>
        <dbReference type="EMBL" id="RXK46880.1"/>
    </source>
</evidence>
<keyword evidence="5 10" id="KW-0378">Hydrolase</keyword>
<proteinExistence type="inferred from homology"/>
<comment type="cofactor">
    <cofactor evidence="10">
        <name>Zn(2+)</name>
        <dbReference type="ChEBI" id="CHEBI:29105"/>
    </cofactor>
    <text evidence="10">Binds 1 zinc ion per subunit.</text>
</comment>
<evidence type="ECO:0000256" key="8">
    <source>
        <dbReference type="ARBA" id="ARBA00023049"/>
    </source>
</evidence>
<keyword evidence="6 10" id="KW-0862">Zinc</keyword>
<dbReference type="GO" id="GO:0046872">
    <property type="term" value="F:metal ion binding"/>
    <property type="evidence" value="ECO:0007669"/>
    <property type="project" value="UniProtKB-KW"/>
</dbReference>
<keyword evidence="3 11" id="KW-0812">Transmembrane</keyword>
<dbReference type="Proteomes" id="UP000289691">
    <property type="component" value="Unassembled WGS sequence"/>
</dbReference>
<evidence type="ECO:0000256" key="1">
    <source>
        <dbReference type="ARBA" id="ARBA00022475"/>
    </source>
</evidence>
<sequence>MVTDLGETVGSATRVAAAGVVYLVTVLVAVVLPVSLFAAAITYAGVANAERDLGLAFTVGFFILLTLVVLAILVRRNGPGVRRRLRREPGRYLAGRPPATNGAEATAAATLRRLAQQVTLPVPALRVVETDAPLCYSLRWTVSDPEAVDEAVGSGVLGPPADGHGDDDWDVAVFDTVDPVPLLDDGGPGLPAPLAAETVIVVSTGSLDALDETETRAVLAHEVAHLRNGDPGLVARLLWPLFWTRNLVAGTQSHPEIDAGIDRPDLDVALLRVLAAVVRPLGWLAVVIVTRDRERRADDGAAAITGDPAALASALETLSDPSRPTVDLRAASALNVLPQTRPDAGRLARASHPATTARIERLRAMAAAA</sequence>
<accession>A0A498KSK0</accession>
<dbReference type="Gene3D" id="3.30.2010.10">
    <property type="entry name" value="Metalloproteases ('zincins'), catalytic domain"/>
    <property type="match status" value="1"/>
</dbReference>
<evidence type="ECO:0000256" key="9">
    <source>
        <dbReference type="ARBA" id="ARBA00023136"/>
    </source>
</evidence>
<keyword evidence="2 10" id="KW-0645">Protease</keyword>
<feature type="transmembrane region" description="Helical" evidence="11">
    <location>
        <begin position="53"/>
        <end position="74"/>
    </location>
</feature>
<dbReference type="GO" id="GO:0006508">
    <property type="term" value="P:proteolysis"/>
    <property type="evidence" value="ECO:0007669"/>
    <property type="project" value="UniProtKB-KW"/>
</dbReference>
<evidence type="ECO:0000256" key="4">
    <source>
        <dbReference type="ARBA" id="ARBA00022723"/>
    </source>
</evidence>
<dbReference type="InterPro" id="IPR050083">
    <property type="entry name" value="HtpX_protease"/>
</dbReference>
<feature type="transmembrane region" description="Helical" evidence="11">
    <location>
        <begin position="20"/>
        <end position="41"/>
    </location>
</feature>
<dbReference type="PANTHER" id="PTHR43221:SF2">
    <property type="entry name" value="PROTEASE HTPX HOMOLOG"/>
    <property type="match status" value="1"/>
</dbReference>
<comment type="similarity">
    <text evidence="10">Belongs to the peptidase M48 family.</text>
</comment>
<protein>
    <recommendedName>
        <fullName evidence="12">Peptidase M48 domain-containing protein</fullName>
    </recommendedName>
</protein>
<keyword evidence="4" id="KW-0479">Metal-binding</keyword>
<dbReference type="Pfam" id="PF01435">
    <property type="entry name" value="Peptidase_M48"/>
    <property type="match status" value="1"/>
</dbReference>
<feature type="domain" description="Peptidase M48" evidence="12">
    <location>
        <begin position="199"/>
        <end position="365"/>
    </location>
</feature>
<evidence type="ECO:0000256" key="10">
    <source>
        <dbReference type="RuleBase" id="RU003983"/>
    </source>
</evidence>
<dbReference type="GO" id="GO:0004222">
    <property type="term" value="F:metalloendopeptidase activity"/>
    <property type="evidence" value="ECO:0007669"/>
    <property type="project" value="InterPro"/>
</dbReference>
<comment type="caution">
    <text evidence="13">The sequence shown here is derived from an EMBL/GenBank/DDBJ whole genome shotgun (WGS) entry which is preliminary data.</text>
</comment>
<dbReference type="OrthoDB" id="28389at2157"/>
<evidence type="ECO:0000256" key="11">
    <source>
        <dbReference type="SAM" id="Phobius"/>
    </source>
</evidence>
<keyword evidence="7 11" id="KW-1133">Transmembrane helix</keyword>
<keyword evidence="9 11" id="KW-0472">Membrane</keyword>
<dbReference type="PANTHER" id="PTHR43221">
    <property type="entry name" value="PROTEASE HTPX"/>
    <property type="match status" value="1"/>
</dbReference>
<evidence type="ECO:0000256" key="5">
    <source>
        <dbReference type="ARBA" id="ARBA00022801"/>
    </source>
</evidence>
<organism evidence="13 14">
    <name type="scientific">Halorientalis pallida</name>
    <dbReference type="NCBI Taxonomy" id="2479928"/>
    <lineage>
        <taxon>Archaea</taxon>
        <taxon>Methanobacteriati</taxon>
        <taxon>Methanobacteriota</taxon>
        <taxon>Stenosarchaea group</taxon>
        <taxon>Halobacteria</taxon>
        <taxon>Halobacteriales</taxon>
        <taxon>Haloarculaceae</taxon>
        <taxon>Halorientalis</taxon>
    </lineage>
</organism>
<name>A0A498KSK0_9EURY</name>
<reference evidence="13 14" key="1">
    <citation type="submission" date="2019-01" db="EMBL/GenBank/DDBJ databases">
        <title>Halorientalis sp. F13-25 a new haloarchaeum isolated from hypersaline water.</title>
        <authorList>
            <person name="Ana D.-V."/>
            <person name="Cristina S.-P."/>
            <person name="Antonio V."/>
        </authorList>
    </citation>
    <scope>NUCLEOTIDE SEQUENCE [LARGE SCALE GENOMIC DNA]</scope>
    <source>
        <strain evidence="13 14">F13-25</strain>
    </source>
</reference>
<evidence type="ECO:0000256" key="3">
    <source>
        <dbReference type="ARBA" id="ARBA00022692"/>
    </source>
</evidence>
<keyword evidence="8 10" id="KW-0482">Metalloprotease</keyword>
<keyword evidence="14" id="KW-1185">Reference proteome</keyword>
<evidence type="ECO:0000256" key="6">
    <source>
        <dbReference type="ARBA" id="ARBA00022833"/>
    </source>
</evidence>
<evidence type="ECO:0000313" key="14">
    <source>
        <dbReference type="Proteomes" id="UP000289691"/>
    </source>
</evidence>
<keyword evidence="1" id="KW-1003">Cell membrane</keyword>
<evidence type="ECO:0000256" key="7">
    <source>
        <dbReference type="ARBA" id="ARBA00022989"/>
    </source>
</evidence>